<keyword evidence="6 7" id="KW-0472">Membrane</keyword>
<dbReference type="AlphaFoldDB" id="A0A8J3N607"/>
<dbReference type="Gene3D" id="1.10.3720.10">
    <property type="entry name" value="MetI-like"/>
    <property type="match status" value="1"/>
</dbReference>
<keyword evidence="5 7" id="KW-1133">Transmembrane helix</keyword>
<evidence type="ECO:0000256" key="7">
    <source>
        <dbReference type="RuleBase" id="RU363032"/>
    </source>
</evidence>
<evidence type="ECO:0000313" key="11">
    <source>
        <dbReference type="Proteomes" id="UP000597444"/>
    </source>
</evidence>
<dbReference type="Pfam" id="PF00528">
    <property type="entry name" value="BPD_transp_1"/>
    <property type="match status" value="1"/>
</dbReference>
<organism evidence="10 11">
    <name type="scientific">Reticulibacter mediterranei</name>
    <dbReference type="NCBI Taxonomy" id="2778369"/>
    <lineage>
        <taxon>Bacteria</taxon>
        <taxon>Bacillati</taxon>
        <taxon>Chloroflexota</taxon>
        <taxon>Ktedonobacteria</taxon>
        <taxon>Ktedonobacterales</taxon>
        <taxon>Reticulibacteraceae</taxon>
        <taxon>Reticulibacter</taxon>
    </lineage>
</organism>
<protein>
    <submittedName>
        <fullName evidence="10">Sugar ABC transporter permease</fullName>
    </submittedName>
</protein>
<feature type="transmembrane region" description="Helical" evidence="7">
    <location>
        <begin position="35"/>
        <end position="57"/>
    </location>
</feature>
<dbReference type="GO" id="GO:0055085">
    <property type="term" value="P:transmembrane transport"/>
    <property type="evidence" value="ECO:0007669"/>
    <property type="project" value="InterPro"/>
</dbReference>
<sequence>MMSQQSTAVSIRTEQKQASEQATRRHTGRATGSRVGAMTFLIICAFYFLVPFFWLVVSATKNAGDLFGTFGLWFSPHFNLWSNLQQLFTYNDAIYTHWLLNTLLYAGVGSLVGTFLSAMAGYALAKYVFQGRNLIFSTILGAILVPATVLALPLYLMMSWIGLTNTIWSVLLPSLVSPFGVYLSRIYASSSIPDELLEAARIDGAGEFRTFATIAMRLMVPALVTILLFQFVAIWNNYFLPLVMLSDQNLFPITVGLQTWNVTTGGANQFLYSLIVTGALISSLPLLAGCVLLQRFWRGGLGSGSVKG</sequence>
<feature type="transmembrane region" description="Helical" evidence="7">
    <location>
        <begin position="103"/>
        <end position="125"/>
    </location>
</feature>
<dbReference type="PANTHER" id="PTHR43744">
    <property type="entry name" value="ABC TRANSPORTER PERMEASE PROTEIN MG189-RELATED-RELATED"/>
    <property type="match status" value="1"/>
</dbReference>
<dbReference type="SUPFAM" id="SSF161098">
    <property type="entry name" value="MetI-like"/>
    <property type="match status" value="1"/>
</dbReference>
<dbReference type="PANTHER" id="PTHR43744:SF12">
    <property type="entry name" value="ABC TRANSPORTER PERMEASE PROTEIN MG189-RELATED"/>
    <property type="match status" value="1"/>
</dbReference>
<proteinExistence type="inferred from homology"/>
<keyword evidence="11" id="KW-1185">Reference proteome</keyword>
<evidence type="ECO:0000259" key="9">
    <source>
        <dbReference type="PROSITE" id="PS50928"/>
    </source>
</evidence>
<feature type="transmembrane region" description="Helical" evidence="7">
    <location>
        <begin position="270"/>
        <end position="293"/>
    </location>
</feature>
<dbReference type="InterPro" id="IPR035906">
    <property type="entry name" value="MetI-like_sf"/>
</dbReference>
<dbReference type="CDD" id="cd06261">
    <property type="entry name" value="TM_PBP2"/>
    <property type="match status" value="1"/>
</dbReference>
<feature type="compositionally biased region" description="Polar residues" evidence="8">
    <location>
        <begin position="1"/>
        <end position="21"/>
    </location>
</feature>
<feature type="transmembrane region" description="Helical" evidence="7">
    <location>
        <begin position="167"/>
        <end position="188"/>
    </location>
</feature>
<feature type="transmembrane region" description="Helical" evidence="7">
    <location>
        <begin position="218"/>
        <end position="240"/>
    </location>
</feature>
<feature type="region of interest" description="Disordered" evidence="8">
    <location>
        <begin position="1"/>
        <end position="28"/>
    </location>
</feature>
<keyword evidence="2 7" id="KW-0813">Transport</keyword>
<evidence type="ECO:0000313" key="10">
    <source>
        <dbReference type="EMBL" id="GHO99654.1"/>
    </source>
</evidence>
<comment type="subcellular location">
    <subcellularLocation>
        <location evidence="1 7">Cell membrane</location>
        <topology evidence="1 7">Multi-pass membrane protein</topology>
    </subcellularLocation>
</comment>
<comment type="similarity">
    <text evidence="7">Belongs to the binding-protein-dependent transport system permease family.</text>
</comment>
<evidence type="ECO:0000256" key="4">
    <source>
        <dbReference type="ARBA" id="ARBA00022692"/>
    </source>
</evidence>
<keyword evidence="3" id="KW-1003">Cell membrane</keyword>
<evidence type="ECO:0000256" key="3">
    <source>
        <dbReference type="ARBA" id="ARBA00022475"/>
    </source>
</evidence>
<evidence type="ECO:0000256" key="5">
    <source>
        <dbReference type="ARBA" id="ARBA00022989"/>
    </source>
</evidence>
<dbReference type="GO" id="GO:0005886">
    <property type="term" value="C:plasma membrane"/>
    <property type="evidence" value="ECO:0007669"/>
    <property type="project" value="UniProtKB-SubCell"/>
</dbReference>
<gene>
    <name evidence="10" type="ORF">KSF_097020</name>
</gene>
<evidence type="ECO:0000256" key="2">
    <source>
        <dbReference type="ARBA" id="ARBA00022448"/>
    </source>
</evidence>
<name>A0A8J3N607_9CHLR</name>
<feature type="domain" description="ABC transmembrane type-1" evidence="9">
    <location>
        <begin position="99"/>
        <end position="293"/>
    </location>
</feature>
<dbReference type="InterPro" id="IPR000515">
    <property type="entry name" value="MetI-like"/>
</dbReference>
<keyword evidence="4 7" id="KW-0812">Transmembrane</keyword>
<dbReference type="PROSITE" id="PS50928">
    <property type="entry name" value="ABC_TM1"/>
    <property type="match status" value="1"/>
</dbReference>
<accession>A0A8J3N607</accession>
<comment type="caution">
    <text evidence="10">The sequence shown here is derived from an EMBL/GenBank/DDBJ whole genome shotgun (WGS) entry which is preliminary data.</text>
</comment>
<evidence type="ECO:0000256" key="6">
    <source>
        <dbReference type="ARBA" id="ARBA00023136"/>
    </source>
</evidence>
<dbReference type="EMBL" id="BNJK01000002">
    <property type="protein sequence ID" value="GHO99654.1"/>
    <property type="molecule type" value="Genomic_DNA"/>
</dbReference>
<reference evidence="10" key="1">
    <citation type="submission" date="2020-10" db="EMBL/GenBank/DDBJ databases">
        <title>Taxonomic study of unclassified bacteria belonging to the class Ktedonobacteria.</title>
        <authorList>
            <person name="Yabe S."/>
            <person name="Wang C.M."/>
            <person name="Zheng Y."/>
            <person name="Sakai Y."/>
            <person name="Cavaletti L."/>
            <person name="Monciardini P."/>
            <person name="Donadio S."/>
        </authorList>
    </citation>
    <scope>NUCLEOTIDE SEQUENCE</scope>
    <source>
        <strain evidence="10">ID150040</strain>
    </source>
</reference>
<dbReference type="Proteomes" id="UP000597444">
    <property type="component" value="Unassembled WGS sequence"/>
</dbReference>
<evidence type="ECO:0000256" key="1">
    <source>
        <dbReference type="ARBA" id="ARBA00004651"/>
    </source>
</evidence>
<evidence type="ECO:0000256" key="8">
    <source>
        <dbReference type="SAM" id="MobiDB-lite"/>
    </source>
</evidence>
<feature type="transmembrane region" description="Helical" evidence="7">
    <location>
        <begin position="134"/>
        <end position="155"/>
    </location>
</feature>